<comment type="function">
    <text evidence="1">May be involved in a process influencing telomere capping.</text>
</comment>
<evidence type="ECO:0000256" key="1">
    <source>
        <dbReference type="ARBA" id="ARBA00002738"/>
    </source>
</evidence>
<dbReference type="KEGG" id="kbi:30204978"/>
<feature type="compositionally biased region" description="Basic and acidic residues" evidence="8">
    <location>
        <begin position="83"/>
        <end position="110"/>
    </location>
</feature>
<name>A0A1B9GDI0_9TREE</name>
<dbReference type="InterPro" id="IPR028094">
    <property type="entry name" value="RTC4_C"/>
</dbReference>
<reference evidence="11" key="4">
    <citation type="submission" date="2024-02" db="EMBL/GenBank/DDBJ databases">
        <title>Comparative genomics of Cryptococcus and Kwoniella reveals pathogenesis evolution and contrasting modes of karyotype evolution via chromosome fusion or intercentromeric recombination.</title>
        <authorList>
            <person name="Coelho M.A."/>
            <person name="David-Palma M."/>
            <person name="Shea T."/>
            <person name="Bowers K."/>
            <person name="McGinley-Smith S."/>
            <person name="Mohammad A.W."/>
            <person name="Gnirke A."/>
            <person name="Yurkov A.M."/>
            <person name="Nowrousian M."/>
            <person name="Sun S."/>
            <person name="Cuomo C.A."/>
            <person name="Heitman J."/>
        </authorList>
    </citation>
    <scope>NUCLEOTIDE SEQUENCE</scope>
    <source>
        <strain evidence="11">CBS 10118</strain>
    </source>
</reference>
<evidence type="ECO:0000256" key="6">
    <source>
        <dbReference type="ARBA" id="ARBA00022490"/>
    </source>
</evidence>
<evidence type="ECO:0000313" key="10">
    <source>
        <dbReference type="EMBL" id="OCF29087.1"/>
    </source>
</evidence>
<evidence type="ECO:0000256" key="4">
    <source>
        <dbReference type="ARBA" id="ARBA00009461"/>
    </source>
</evidence>
<proteinExistence type="inferred from homology"/>
<feature type="domain" description="Restriction of telomere capping protein 4 C-terminal" evidence="9">
    <location>
        <begin position="446"/>
        <end position="575"/>
    </location>
</feature>
<dbReference type="EMBL" id="CP144541">
    <property type="protein sequence ID" value="WVW79927.1"/>
    <property type="molecule type" value="Genomic_DNA"/>
</dbReference>
<feature type="compositionally biased region" description="Low complexity" evidence="8">
    <location>
        <begin position="24"/>
        <end position="58"/>
    </location>
</feature>
<feature type="compositionally biased region" description="Basic and acidic residues" evidence="8">
    <location>
        <begin position="706"/>
        <end position="718"/>
    </location>
</feature>
<dbReference type="PANTHER" id="PTHR41391">
    <property type="entry name" value="RESTRICTION OF TELOMERE CAPPING PROTEIN 4"/>
    <property type="match status" value="1"/>
</dbReference>
<comment type="similarity">
    <text evidence="4">Belongs to the RTC4 family.</text>
</comment>
<keyword evidence="6" id="KW-0963">Cytoplasm</keyword>
<dbReference type="AlphaFoldDB" id="A0A1B9GDI0"/>
<dbReference type="STRING" id="1296100.A0A1B9GDI0"/>
<feature type="compositionally biased region" description="Basic and acidic residues" evidence="8">
    <location>
        <begin position="243"/>
        <end position="257"/>
    </location>
</feature>
<feature type="compositionally biased region" description="Basic and acidic residues" evidence="8">
    <location>
        <begin position="281"/>
        <end position="291"/>
    </location>
</feature>
<dbReference type="InterPro" id="IPR039024">
    <property type="entry name" value="RTC4"/>
</dbReference>
<dbReference type="OrthoDB" id="128308at2759"/>
<dbReference type="GO" id="GO:0005634">
    <property type="term" value="C:nucleus"/>
    <property type="evidence" value="ECO:0007669"/>
    <property type="project" value="UniProtKB-SubCell"/>
</dbReference>
<feature type="compositionally biased region" description="Polar residues" evidence="8">
    <location>
        <begin position="665"/>
        <end position="676"/>
    </location>
</feature>
<feature type="region of interest" description="Disordered" evidence="8">
    <location>
        <begin position="1"/>
        <end position="295"/>
    </location>
</feature>
<reference evidence="10" key="3">
    <citation type="submission" date="2014-01" db="EMBL/GenBank/DDBJ databases">
        <title>Evolution of pathogenesis and genome organization in the Tremellales.</title>
        <authorList>
            <person name="Cuomo C."/>
            <person name="Litvintseva A."/>
            <person name="Heitman J."/>
            <person name="Chen Y."/>
            <person name="Sun S."/>
            <person name="Springer D."/>
            <person name="Dromer F."/>
            <person name="Young S."/>
            <person name="Zeng Q."/>
            <person name="Chapman S."/>
            <person name="Gujja S."/>
            <person name="Saif S."/>
            <person name="Birren B."/>
        </authorList>
    </citation>
    <scope>NUCLEOTIDE SEQUENCE</scope>
    <source>
        <strain evidence="10">CBS 10118</strain>
    </source>
</reference>
<reference evidence="11" key="2">
    <citation type="submission" date="2013-07" db="EMBL/GenBank/DDBJ databases">
        <authorList>
            <consortium name="The Broad Institute Genome Sequencing Platform"/>
            <person name="Cuomo C."/>
            <person name="Litvintseva A."/>
            <person name="Chen Y."/>
            <person name="Heitman J."/>
            <person name="Sun S."/>
            <person name="Springer D."/>
            <person name="Dromer F."/>
            <person name="Young S.K."/>
            <person name="Zeng Q."/>
            <person name="Gargeya S."/>
            <person name="Fitzgerald M."/>
            <person name="Abouelleil A."/>
            <person name="Alvarado L."/>
            <person name="Berlin A.M."/>
            <person name="Chapman S.B."/>
            <person name="Dewar J."/>
            <person name="Goldberg J."/>
            <person name="Griggs A."/>
            <person name="Gujja S."/>
            <person name="Hansen M."/>
            <person name="Howarth C."/>
            <person name="Imamovic A."/>
            <person name="Larimer J."/>
            <person name="McCowan C."/>
            <person name="Murphy C."/>
            <person name="Pearson M."/>
            <person name="Priest M."/>
            <person name="Roberts A."/>
            <person name="Saif S."/>
            <person name="Shea T."/>
            <person name="Sykes S."/>
            <person name="Wortman J."/>
            <person name="Nusbaum C."/>
            <person name="Birren B."/>
        </authorList>
    </citation>
    <scope>NUCLEOTIDE SEQUENCE</scope>
    <source>
        <strain evidence="11">CBS 10118</strain>
    </source>
</reference>
<dbReference type="RefSeq" id="XP_019050157.1">
    <property type="nucleotide sequence ID" value="XM_019187279.1"/>
</dbReference>
<gene>
    <name evidence="10" type="ORF">I302_00579</name>
    <name evidence="11" type="ORF">I302_101898</name>
</gene>
<keyword evidence="7" id="KW-0539">Nucleus</keyword>
<dbReference type="EMBL" id="KI894018">
    <property type="protein sequence ID" value="OCF29087.1"/>
    <property type="molecule type" value="Genomic_DNA"/>
</dbReference>
<feature type="compositionally biased region" description="Basic residues" evidence="8">
    <location>
        <begin position="271"/>
        <end position="280"/>
    </location>
</feature>
<evidence type="ECO:0000259" key="9">
    <source>
        <dbReference type="SMART" id="SM01312"/>
    </source>
</evidence>
<dbReference type="SMART" id="SM01312">
    <property type="entry name" value="RTC4"/>
    <property type="match status" value="1"/>
</dbReference>
<dbReference type="GeneID" id="30204978"/>
<reference evidence="10" key="1">
    <citation type="submission" date="2013-07" db="EMBL/GenBank/DDBJ databases">
        <title>The Genome Sequence of Cryptococcus bestiolae CBS10118.</title>
        <authorList>
            <consortium name="The Broad Institute Genome Sequencing Platform"/>
            <person name="Cuomo C."/>
            <person name="Litvintseva A."/>
            <person name="Chen Y."/>
            <person name="Heitman J."/>
            <person name="Sun S."/>
            <person name="Springer D."/>
            <person name="Dromer F."/>
            <person name="Young S.K."/>
            <person name="Zeng Q."/>
            <person name="Gargeya S."/>
            <person name="Fitzgerald M."/>
            <person name="Abouelleil A."/>
            <person name="Alvarado L."/>
            <person name="Berlin A.M."/>
            <person name="Chapman S.B."/>
            <person name="Dewar J."/>
            <person name="Goldberg J."/>
            <person name="Griggs A."/>
            <person name="Gujja S."/>
            <person name="Hansen M."/>
            <person name="Howarth C."/>
            <person name="Imamovic A."/>
            <person name="Larimer J."/>
            <person name="McCowan C."/>
            <person name="Murphy C."/>
            <person name="Pearson M."/>
            <person name="Priest M."/>
            <person name="Roberts A."/>
            <person name="Saif S."/>
            <person name="Shea T."/>
            <person name="Sykes S."/>
            <person name="Wortman J."/>
            <person name="Nusbaum C."/>
            <person name="Birren B."/>
        </authorList>
    </citation>
    <scope>NUCLEOTIDE SEQUENCE [LARGE SCALE GENOMIC DNA]</scope>
    <source>
        <strain evidence="10">CBS 10118</strain>
    </source>
</reference>
<comment type="subcellular location">
    <subcellularLocation>
        <location evidence="3">Cytoplasm</location>
    </subcellularLocation>
    <subcellularLocation>
        <location evidence="2">Nucleus</location>
    </subcellularLocation>
</comment>
<protein>
    <recommendedName>
        <fullName evidence="5">Restriction of telomere capping protein 4</fullName>
    </recommendedName>
</protein>
<dbReference type="Proteomes" id="UP000092730">
    <property type="component" value="Chromosome 1"/>
</dbReference>
<dbReference type="VEuPathDB" id="FungiDB:I302_00579"/>
<feature type="compositionally biased region" description="Acidic residues" evidence="8">
    <location>
        <begin position="258"/>
        <end position="267"/>
    </location>
</feature>
<evidence type="ECO:0000256" key="2">
    <source>
        <dbReference type="ARBA" id="ARBA00004123"/>
    </source>
</evidence>
<evidence type="ECO:0000313" key="12">
    <source>
        <dbReference type="Proteomes" id="UP000092730"/>
    </source>
</evidence>
<keyword evidence="12" id="KW-1185">Reference proteome</keyword>
<accession>A0A1B9GDI0</accession>
<evidence type="ECO:0000256" key="5">
    <source>
        <dbReference type="ARBA" id="ARBA00015162"/>
    </source>
</evidence>
<feature type="compositionally biased region" description="Low complexity" evidence="8">
    <location>
        <begin position="188"/>
        <end position="199"/>
    </location>
</feature>
<dbReference type="GO" id="GO:0005737">
    <property type="term" value="C:cytoplasm"/>
    <property type="evidence" value="ECO:0007669"/>
    <property type="project" value="UniProtKB-SubCell"/>
</dbReference>
<evidence type="ECO:0000256" key="3">
    <source>
        <dbReference type="ARBA" id="ARBA00004496"/>
    </source>
</evidence>
<feature type="region of interest" description="Disordered" evidence="8">
    <location>
        <begin position="638"/>
        <end position="718"/>
    </location>
</feature>
<feature type="compositionally biased region" description="Polar residues" evidence="8">
    <location>
        <begin position="64"/>
        <end position="82"/>
    </location>
</feature>
<dbReference type="PANTHER" id="PTHR41391:SF1">
    <property type="entry name" value="RESTRICTION OF TELOMERE CAPPING PROTEIN 4"/>
    <property type="match status" value="1"/>
</dbReference>
<feature type="compositionally biased region" description="Basic and acidic residues" evidence="8">
    <location>
        <begin position="123"/>
        <end position="138"/>
    </location>
</feature>
<evidence type="ECO:0000256" key="8">
    <source>
        <dbReference type="SAM" id="MobiDB-lite"/>
    </source>
</evidence>
<evidence type="ECO:0000313" key="11">
    <source>
        <dbReference type="EMBL" id="WVW79927.1"/>
    </source>
</evidence>
<feature type="compositionally biased region" description="Polar residues" evidence="8">
    <location>
        <begin position="113"/>
        <end position="122"/>
    </location>
</feature>
<sequence>MDMFGMDLTKPSRVSVSKPKARPTATSTSTSKSKTKPTTSSSSTVKSNAKASSSTTTTKEIKRTGSNSNNPTAFFQGLQQSSRDLDRTFDKMEYVNSKNKDKDKDTDKVINGKGSSSTSTIKNGEKKKDKSKVRDTPARGRGTRILSREESVSLSAHSGSEDEMSLGNTPPANMHRGYDDYRSGSQTGSSSPIKGSPSPIKKKKKVLVPDSEDEDGTPNGKLKGKKRSSEDEIDKKNKKKRRTNEEIPRPKGRKVVDDDTSEEETDEEERKRRKAERKKRKEEEKERKRDSLGGTAFFAHLSKLRRDGDYQEEQTEEHIDISKMLEEVAEEDEELTEEERKYLVPFRSKTELCPYCYGPFPSNPSPNLLRQQEELHALSTPKPTESNPNARELSWQRHIEFCGLHHAETSVIPLGIRAGYPESIDFANLNKRLEDGEIRYRLDEIVLNPSTSEVFRRVIREIEEVGKDVWGGIKWQSKPENLEAVKPGYYGDLGRIILIDHFLSMRKWGYYPWLTKSLNPPTIDPLSWTEFVTHVLVPEASILLIMDDQKSPTEYVEAERIRKESVNYGMWKFREDDEDSKGILSELMEGKEDKKGRLKKIRKERARREKYETIEGDEEGAMNMVTPKAKMRVRKDSVIEIGDSPGATPIKPKREFKSGRDGLSRFSSQSTTISTTERIDGEGGNPQLPQSSQSQSASMDYDGDWDQEHDREAAELVP</sequence>
<dbReference type="Pfam" id="PF14474">
    <property type="entry name" value="RTC4"/>
    <property type="match status" value="1"/>
</dbReference>
<evidence type="ECO:0000256" key="7">
    <source>
        <dbReference type="ARBA" id="ARBA00023242"/>
    </source>
</evidence>
<organism evidence="10">
    <name type="scientific">Kwoniella bestiolae CBS 10118</name>
    <dbReference type="NCBI Taxonomy" id="1296100"/>
    <lineage>
        <taxon>Eukaryota</taxon>
        <taxon>Fungi</taxon>
        <taxon>Dikarya</taxon>
        <taxon>Basidiomycota</taxon>
        <taxon>Agaricomycotina</taxon>
        <taxon>Tremellomycetes</taxon>
        <taxon>Tremellales</taxon>
        <taxon>Cryptococcaceae</taxon>
        <taxon>Kwoniella</taxon>
    </lineage>
</organism>
<feature type="compositionally biased region" description="Basic and acidic residues" evidence="8">
    <location>
        <begin position="652"/>
        <end position="663"/>
    </location>
</feature>